<organism evidence="7 8">
    <name type="scientific">Candidatus Phytoplasma sacchari</name>
    <dbReference type="NCBI Taxonomy" id="2609813"/>
    <lineage>
        <taxon>Bacteria</taxon>
        <taxon>Bacillati</taxon>
        <taxon>Mycoplasmatota</taxon>
        <taxon>Mollicutes</taxon>
        <taxon>Acholeplasmatales</taxon>
        <taxon>Acholeplasmataceae</taxon>
        <taxon>Candidatus Phytoplasma</taxon>
        <taxon>16SrXI (Rice yellow dwarf group)</taxon>
    </lineage>
</organism>
<accession>A0ABY7M188</accession>
<dbReference type="InterPro" id="IPR003959">
    <property type="entry name" value="ATPase_AAA_core"/>
</dbReference>
<evidence type="ECO:0000256" key="3">
    <source>
        <dbReference type="ARBA" id="ARBA00022840"/>
    </source>
</evidence>
<reference evidence="7" key="1">
    <citation type="submission" date="2022-12" db="EMBL/GenBank/DDBJ databases">
        <title>Genomic Characterization of Candidatus Phytoplasma sacchari in China.</title>
        <authorList>
            <person name="Zhang R.-Y."/>
        </authorList>
    </citation>
    <scope>NUCLEOTIDE SEQUENCE [LARGE SCALE GENOMIC DNA]</scope>
    <source>
        <strain evidence="7">SCWL1</strain>
    </source>
</reference>
<dbReference type="CDD" id="cd19481">
    <property type="entry name" value="RecA-like_protease"/>
    <property type="match status" value="1"/>
</dbReference>
<dbReference type="EMBL" id="CP115156">
    <property type="protein sequence ID" value="WBL31489.1"/>
    <property type="molecule type" value="Genomic_DNA"/>
</dbReference>
<keyword evidence="5" id="KW-1133">Transmembrane helix</keyword>
<dbReference type="InterPro" id="IPR000641">
    <property type="entry name" value="CbxX/CfxQ"/>
</dbReference>
<dbReference type="Proteomes" id="UP001210120">
    <property type="component" value="Chromosome"/>
</dbReference>
<dbReference type="InterPro" id="IPR003960">
    <property type="entry name" value="ATPase_AAA_CS"/>
</dbReference>
<dbReference type="PRINTS" id="PR00819">
    <property type="entry name" value="CBXCFQXSUPER"/>
</dbReference>
<feature type="domain" description="AAA+ ATPase" evidence="6">
    <location>
        <begin position="156"/>
        <end position="297"/>
    </location>
</feature>
<dbReference type="Pfam" id="PF00004">
    <property type="entry name" value="AAA"/>
    <property type="match status" value="1"/>
</dbReference>
<evidence type="ECO:0000313" key="7">
    <source>
        <dbReference type="EMBL" id="WBL31489.1"/>
    </source>
</evidence>
<evidence type="ECO:0000313" key="8">
    <source>
        <dbReference type="Proteomes" id="UP001210120"/>
    </source>
</evidence>
<evidence type="ECO:0000256" key="2">
    <source>
        <dbReference type="ARBA" id="ARBA00022741"/>
    </source>
</evidence>
<evidence type="ECO:0000256" key="1">
    <source>
        <dbReference type="ARBA" id="ARBA00006914"/>
    </source>
</evidence>
<evidence type="ECO:0000256" key="4">
    <source>
        <dbReference type="RuleBase" id="RU003651"/>
    </source>
</evidence>
<evidence type="ECO:0000256" key="5">
    <source>
        <dbReference type="SAM" id="Phobius"/>
    </source>
</evidence>
<comment type="similarity">
    <text evidence="1 4">Belongs to the AAA ATPase family.</text>
</comment>
<keyword evidence="5" id="KW-0812">Transmembrane</keyword>
<evidence type="ECO:0000259" key="6">
    <source>
        <dbReference type="SMART" id="SM00382"/>
    </source>
</evidence>
<keyword evidence="5" id="KW-0472">Membrane</keyword>
<sequence>MKKKDMKKKDMKLFKNINIYLSILIFLLIFLLSYLLFKYQKCFILNKILKEKLNYIFENQYDDEIVKNDYNKKNESKIDEKENDLFLEEKIKKRNNHSLTMIEEDEKIFYPVNSIKFLKFDELVGFQEEKKFLEHFVDYILNKDKEKYKNIGLIEPPLGVLLYGISGTGKTTLARALARETNLPFFEVSSSLFSQKYKGIAPQMIKDLFQKAREEAIKNNGSIIFLDECETIFINLENLQLGSETANVVNQFKTEITSICNDPLKPVFIIGATNHINQIDESIKSRFTYHLEVNPGSKQEREKFLNFLIEKRQNPYSSEAKKYLLEVINEFLEQLPPEKYFLKANRTLENILKTTVFVFVNNREDLKNKIFRKEINKEDLQKAFQVVINLSNLDCLDKIENSLNSNSKK</sequence>
<dbReference type="InterPro" id="IPR003593">
    <property type="entry name" value="AAA+_ATPase"/>
</dbReference>
<dbReference type="PROSITE" id="PS00674">
    <property type="entry name" value="AAA"/>
    <property type="match status" value="1"/>
</dbReference>
<protein>
    <submittedName>
        <fullName evidence="7">ATP-binding protein</fullName>
    </submittedName>
</protein>
<name>A0ABY7M188_9MOLU</name>
<keyword evidence="2 4" id="KW-0547">Nucleotide-binding</keyword>
<dbReference type="InterPro" id="IPR050221">
    <property type="entry name" value="26S_Proteasome_ATPase"/>
</dbReference>
<proteinExistence type="inferred from homology"/>
<keyword evidence="8" id="KW-1185">Reference proteome</keyword>
<keyword evidence="3 4" id="KW-0067">ATP-binding</keyword>
<gene>
    <name evidence="7" type="ORF">O7R10_00265</name>
</gene>
<dbReference type="PANTHER" id="PTHR23073">
    <property type="entry name" value="26S PROTEASOME REGULATORY SUBUNIT"/>
    <property type="match status" value="1"/>
</dbReference>
<feature type="transmembrane region" description="Helical" evidence="5">
    <location>
        <begin position="20"/>
        <end position="37"/>
    </location>
</feature>
<dbReference type="SUPFAM" id="SSF52540">
    <property type="entry name" value="P-loop containing nucleoside triphosphate hydrolases"/>
    <property type="match status" value="1"/>
</dbReference>
<dbReference type="Gene3D" id="3.40.50.300">
    <property type="entry name" value="P-loop containing nucleotide triphosphate hydrolases"/>
    <property type="match status" value="1"/>
</dbReference>
<dbReference type="GO" id="GO:0005524">
    <property type="term" value="F:ATP binding"/>
    <property type="evidence" value="ECO:0007669"/>
    <property type="project" value="UniProtKB-KW"/>
</dbReference>
<dbReference type="SMART" id="SM00382">
    <property type="entry name" value="AAA"/>
    <property type="match status" value="1"/>
</dbReference>
<dbReference type="InterPro" id="IPR027417">
    <property type="entry name" value="P-loop_NTPase"/>
</dbReference>